<dbReference type="EMBL" id="JUIW01000006">
    <property type="protein sequence ID" value="RYJ42883.1"/>
    <property type="molecule type" value="Genomic_DNA"/>
</dbReference>
<keyword evidence="5 8" id="KW-1133">Transmembrane helix</keyword>
<dbReference type="InterPro" id="IPR011066">
    <property type="entry name" value="MscS_channel_C_sf"/>
</dbReference>
<dbReference type="AlphaFoldDB" id="A0A444WAQ3"/>
<gene>
    <name evidence="12" type="ORF">NU09_1982</name>
</gene>
<feature type="transmembrane region" description="Helical" evidence="8">
    <location>
        <begin position="386"/>
        <end position="404"/>
    </location>
</feature>
<feature type="domain" description="Mechanosensitive ion channel MscS C-terminal" evidence="11">
    <location>
        <begin position="506"/>
        <end position="587"/>
    </location>
</feature>
<comment type="subcellular location">
    <subcellularLocation>
        <location evidence="1">Cell membrane</location>
        <topology evidence="1">Multi-pass membrane protein</topology>
    </subcellularLocation>
</comment>
<dbReference type="InterPro" id="IPR010920">
    <property type="entry name" value="LSM_dom_sf"/>
</dbReference>
<dbReference type="SUPFAM" id="SSF82689">
    <property type="entry name" value="Mechanosensitive channel protein MscS (YggB), C-terminal domain"/>
    <property type="match status" value="1"/>
</dbReference>
<proteinExistence type="inferred from homology"/>
<dbReference type="InterPro" id="IPR006685">
    <property type="entry name" value="MscS_channel_2nd"/>
</dbReference>
<protein>
    <submittedName>
        <fullName evidence="12">Mechanosensitive ion channel family protein</fullName>
    </submittedName>
</protein>
<dbReference type="InterPro" id="IPR023408">
    <property type="entry name" value="MscS_beta-dom_sf"/>
</dbReference>
<evidence type="ECO:0000256" key="5">
    <source>
        <dbReference type="ARBA" id="ARBA00022989"/>
    </source>
</evidence>
<dbReference type="Gene3D" id="2.30.30.60">
    <property type="match status" value="1"/>
</dbReference>
<evidence type="ECO:0000256" key="1">
    <source>
        <dbReference type="ARBA" id="ARBA00004651"/>
    </source>
</evidence>
<evidence type="ECO:0000256" key="2">
    <source>
        <dbReference type="ARBA" id="ARBA00008017"/>
    </source>
</evidence>
<keyword evidence="7" id="KW-0175">Coiled coil</keyword>
<evidence type="ECO:0000256" key="4">
    <source>
        <dbReference type="ARBA" id="ARBA00022692"/>
    </source>
</evidence>
<evidence type="ECO:0000256" key="7">
    <source>
        <dbReference type="SAM" id="Coils"/>
    </source>
</evidence>
<comment type="similarity">
    <text evidence="2">Belongs to the MscS (TC 1.A.23) family.</text>
</comment>
<accession>A0A444WAQ3</accession>
<keyword evidence="13" id="KW-1185">Reference proteome</keyword>
<dbReference type="SUPFAM" id="SSF50182">
    <property type="entry name" value="Sm-like ribonucleoproteins"/>
    <property type="match status" value="1"/>
</dbReference>
<feature type="transmembrane region" description="Helical" evidence="8">
    <location>
        <begin position="416"/>
        <end position="442"/>
    </location>
</feature>
<reference evidence="12 13" key="1">
    <citation type="submission" date="2014-12" db="EMBL/GenBank/DDBJ databases">
        <title>Genome sequence of Flavobacterium beibuense RSKm HC5.</title>
        <authorList>
            <person name="Kim J.F."/>
            <person name="Song J.Y."/>
            <person name="Kwak M.-J."/>
            <person name="Lee S.-W."/>
        </authorList>
    </citation>
    <scope>NUCLEOTIDE SEQUENCE [LARGE SCALE GENOMIC DNA]</scope>
    <source>
        <strain evidence="12 13">RSKm HC5</strain>
    </source>
</reference>
<evidence type="ECO:0000313" key="12">
    <source>
        <dbReference type="EMBL" id="RYJ42883.1"/>
    </source>
</evidence>
<feature type="transmembrane region" description="Helical" evidence="8">
    <location>
        <begin position="226"/>
        <end position="251"/>
    </location>
</feature>
<name>A0A444WAQ3_9FLAO</name>
<feature type="transmembrane region" description="Helical" evidence="8">
    <location>
        <begin position="332"/>
        <end position="355"/>
    </location>
</feature>
<dbReference type="Gene3D" id="3.30.70.100">
    <property type="match status" value="1"/>
</dbReference>
<dbReference type="Proteomes" id="UP000289775">
    <property type="component" value="Unassembled WGS sequence"/>
</dbReference>
<dbReference type="Pfam" id="PF00924">
    <property type="entry name" value="MS_channel_2nd"/>
    <property type="match status" value="1"/>
</dbReference>
<keyword evidence="3" id="KW-1003">Cell membrane</keyword>
<dbReference type="PANTHER" id="PTHR30221">
    <property type="entry name" value="SMALL-CONDUCTANCE MECHANOSENSITIVE CHANNEL"/>
    <property type="match status" value="1"/>
</dbReference>
<evidence type="ECO:0000313" key="13">
    <source>
        <dbReference type="Proteomes" id="UP000289775"/>
    </source>
</evidence>
<feature type="signal peptide" evidence="9">
    <location>
        <begin position="1"/>
        <end position="24"/>
    </location>
</feature>
<evidence type="ECO:0000259" key="10">
    <source>
        <dbReference type="Pfam" id="PF00924"/>
    </source>
</evidence>
<keyword evidence="9" id="KW-0732">Signal</keyword>
<dbReference type="InterPro" id="IPR049278">
    <property type="entry name" value="MS_channel_C"/>
</dbReference>
<evidence type="ECO:0000259" key="11">
    <source>
        <dbReference type="Pfam" id="PF21082"/>
    </source>
</evidence>
<keyword evidence="6 8" id="KW-0472">Membrane</keyword>
<feature type="coiled-coil region" evidence="7">
    <location>
        <begin position="46"/>
        <end position="103"/>
    </location>
</feature>
<keyword evidence="4 8" id="KW-0812">Transmembrane</keyword>
<feature type="chain" id="PRO_5019264616" evidence="9">
    <location>
        <begin position="25"/>
        <end position="630"/>
    </location>
</feature>
<dbReference type="InterPro" id="IPR045275">
    <property type="entry name" value="MscS_archaea/bacteria_type"/>
</dbReference>
<dbReference type="PANTHER" id="PTHR30221:SF18">
    <property type="entry name" value="SLL0590 PROTEIN"/>
    <property type="match status" value="1"/>
</dbReference>
<feature type="domain" description="Mechanosensitive ion channel MscS" evidence="10">
    <location>
        <begin position="429"/>
        <end position="494"/>
    </location>
</feature>
<dbReference type="Pfam" id="PF21082">
    <property type="entry name" value="MS_channel_3rd"/>
    <property type="match status" value="1"/>
</dbReference>
<evidence type="ECO:0000256" key="8">
    <source>
        <dbReference type="SAM" id="Phobius"/>
    </source>
</evidence>
<feature type="transmembrane region" description="Helical" evidence="8">
    <location>
        <begin position="291"/>
        <end position="312"/>
    </location>
</feature>
<dbReference type="GO" id="GO:0008381">
    <property type="term" value="F:mechanosensitive monoatomic ion channel activity"/>
    <property type="evidence" value="ECO:0007669"/>
    <property type="project" value="InterPro"/>
</dbReference>
<evidence type="ECO:0000256" key="6">
    <source>
        <dbReference type="ARBA" id="ARBA00023136"/>
    </source>
</evidence>
<evidence type="ECO:0000256" key="9">
    <source>
        <dbReference type="SAM" id="SignalP"/>
    </source>
</evidence>
<evidence type="ECO:0000256" key="3">
    <source>
        <dbReference type="ARBA" id="ARBA00022475"/>
    </source>
</evidence>
<dbReference type="GO" id="GO:0005886">
    <property type="term" value="C:plasma membrane"/>
    <property type="evidence" value="ECO:0007669"/>
    <property type="project" value="UniProtKB-SubCell"/>
</dbReference>
<sequence>MRMKKLYSLLFALIIFTLSQNIYAQKDSIAKATDSVNAVTLEAYNIKLAQIEQQRLKDSVKKSELEQQLQSLKTTDNLKKEELQKELEELENREATRLAAKREQIDKLRSKIKGSPVRGFFNDTLFNIYSKLGSFSAAERAQAITRRIEELGDNILFEPDSLKTSNNETTADLVYHDRIIVSVSENDAIWNNTSKELLAKAYQKIITDEITAYKNETSFKTLAKEVALALLVIGLLVLLIYLSGKLFSWTAEKIKQQKDKRIHGIKIKSYELFDADRQVNLLLLVNKLIKWLFILLLIYIALPVLFGIFPWTQNFAETLFGYILSPVKKVAFGLWGYLPNLITIIVLIIIFRYILKFARFLKNEIARGNLHIDGFYPDWANPTYQIVRVLILAFLLIVIFPYLPGSDSAVFKGVSVFLGFLFTFGSMGSLSNIIAGIVLTYMRLFKINDRVKIGDVVGDVIEKSLLVTRIRTTKNEIISIPNSTVMSSHTINYSSDTVSKGLILHTTVTIGYDVPWKDIQQALIEAADRTEFLLKDPKPFVLQTSLEDFYVAYQINAYTKEANKQAGIYSELHKNIQDCCNEMGIEILSPHYRAARDGNMTTIPENYLDKDYKAPSFNVKMDKDNNETKA</sequence>
<comment type="caution">
    <text evidence="12">The sequence shown here is derived from an EMBL/GenBank/DDBJ whole genome shotgun (WGS) entry which is preliminary data.</text>
</comment>
<organism evidence="12 13">
    <name type="scientific">Flavobacterium beibuense</name>
    <dbReference type="NCBI Taxonomy" id="657326"/>
    <lineage>
        <taxon>Bacteria</taxon>
        <taxon>Pseudomonadati</taxon>
        <taxon>Bacteroidota</taxon>
        <taxon>Flavobacteriia</taxon>
        <taxon>Flavobacteriales</taxon>
        <taxon>Flavobacteriaceae</taxon>
        <taxon>Flavobacterium</taxon>
    </lineage>
</organism>